<feature type="transmembrane region" description="Helical" evidence="1">
    <location>
        <begin position="7"/>
        <end position="27"/>
    </location>
</feature>
<keyword evidence="1" id="KW-0472">Membrane</keyword>
<proteinExistence type="predicted"/>
<dbReference type="RefSeq" id="WP_078740211.1">
    <property type="nucleotide sequence ID" value="NZ_MSDF01000016.1"/>
</dbReference>
<evidence type="ECO:0000313" key="3">
    <source>
        <dbReference type="Proteomes" id="UP000190965"/>
    </source>
</evidence>
<name>A0A1T2YRN7_PSEFL</name>
<organism evidence="2 3">
    <name type="scientific">Pseudomonas fluorescens</name>
    <dbReference type="NCBI Taxonomy" id="294"/>
    <lineage>
        <taxon>Bacteria</taxon>
        <taxon>Pseudomonadati</taxon>
        <taxon>Pseudomonadota</taxon>
        <taxon>Gammaproteobacteria</taxon>
        <taxon>Pseudomonadales</taxon>
        <taxon>Pseudomonadaceae</taxon>
        <taxon>Pseudomonas</taxon>
    </lineage>
</organism>
<reference evidence="2 3" key="1">
    <citation type="submission" date="2016-12" db="EMBL/GenBank/DDBJ databases">
        <title>Draft genome sequences of seven strains of Pseudomonas fluorescens that produce 4-formylaminooxyvinylglycine.</title>
        <authorList>
            <person name="Okrent R.A."/>
            <person name="Manning V.A."/>
            <person name="Trippe K.M."/>
        </authorList>
    </citation>
    <scope>NUCLEOTIDE SEQUENCE [LARGE SCALE GENOMIC DNA]</scope>
    <source>
        <strain evidence="2 3">P5A</strain>
    </source>
</reference>
<accession>A0A1T2YRN7</accession>
<keyword evidence="1" id="KW-1133">Transmembrane helix</keyword>
<dbReference type="EMBL" id="MSDF01000016">
    <property type="protein sequence ID" value="OPA94972.1"/>
    <property type="molecule type" value="Genomic_DNA"/>
</dbReference>
<gene>
    <name evidence="2" type="ORF">BFW87_13010</name>
</gene>
<comment type="caution">
    <text evidence="2">The sequence shown here is derived from an EMBL/GenBank/DDBJ whole genome shotgun (WGS) entry which is preliminary data.</text>
</comment>
<dbReference type="Proteomes" id="UP000190965">
    <property type="component" value="Unassembled WGS sequence"/>
</dbReference>
<evidence type="ECO:0000256" key="1">
    <source>
        <dbReference type="SAM" id="Phobius"/>
    </source>
</evidence>
<sequence>MKNFKFALLTFIITLLIAGGLYFYAMYAGGNLKISSNNQDWGGFGSYIGGIIAPAASLLAGYMVYISFASNAHQQKLLLARESISRLDLVLEIKLDTPFNNPCFGEIYYGLPLRRVIYAISNNEITTTESMDKAILSLLHNVAIMTNSIRYYMNLLDEFPSTKKDSQWLGRLEQSYWIEKYSAVCSRMVRIVGQSAFEAKANPEQIQSFNIVLRGES</sequence>
<dbReference type="AlphaFoldDB" id="A0A1T2YRN7"/>
<evidence type="ECO:0008006" key="4">
    <source>
        <dbReference type="Google" id="ProtNLM"/>
    </source>
</evidence>
<evidence type="ECO:0000313" key="2">
    <source>
        <dbReference type="EMBL" id="OPA94972.1"/>
    </source>
</evidence>
<protein>
    <recommendedName>
        <fullName evidence="4">DUF4760 domain-containing protein</fullName>
    </recommendedName>
</protein>
<feature type="transmembrane region" description="Helical" evidence="1">
    <location>
        <begin position="47"/>
        <end position="68"/>
    </location>
</feature>
<keyword evidence="1" id="KW-0812">Transmembrane</keyword>
<dbReference type="OrthoDB" id="346283at2"/>